<gene>
    <name evidence="3" type="ordered locus">Solca_2397</name>
</gene>
<reference evidence="3" key="1">
    <citation type="submission" date="2012-02" db="EMBL/GenBank/DDBJ databases">
        <title>The complete genome of Solitalea canadensis DSM 3403.</title>
        <authorList>
            <consortium name="US DOE Joint Genome Institute (JGI-PGF)"/>
            <person name="Lucas S."/>
            <person name="Copeland A."/>
            <person name="Lapidus A."/>
            <person name="Glavina del Rio T."/>
            <person name="Dalin E."/>
            <person name="Tice H."/>
            <person name="Bruce D."/>
            <person name="Goodwin L."/>
            <person name="Pitluck S."/>
            <person name="Peters L."/>
            <person name="Ovchinnikova G."/>
            <person name="Lu M."/>
            <person name="Kyrpides N."/>
            <person name="Mavromatis K."/>
            <person name="Ivanova N."/>
            <person name="Brettin T."/>
            <person name="Detter J.C."/>
            <person name="Han C."/>
            <person name="Larimer F."/>
            <person name="Land M."/>
            <person name="Hauser L."/>
            <person name="Markowitz V."/>
            <person name="Cheng J.-F."/>
            <person name="Hugenholtz P."/>
            <person name="Woyke T."/>
            <person name="Wu D."/>
            <person name="Spring S."/>
            <person name="Schroeder M."/>
            <person name="Kopitz M."/>
            <person name="Brambilla E."/>
            <person name="Klenk H.-P."/>
            <person name="Eisen J.A."/>
        </authorList>
    </citation>
    <scope>NUCLEOTIDE SEQUENCE</scope>
    <source>
        <strain evidence="3">DSM 3403</strain>
    </source>
</reference>
<dbReference type="AlphaFoldDB" id="H8KUL4"/>
<feature type="region of interest" description="Disordered" evidence="1">
    <location>
        <begin position="375"/>
        <end position="396"/>
    </location>
</feature>
<keyword evidence="2" id="KW-0812">Transmembrane</keyword>
<dbReference type="OrthoDB" id="660047at2"/>
<feature type="transmembrane region" description="Helical" evidence="2">
    <location>
        <begin position="143"/>
        <end position="160"/>
    </location>
</feature>
<feature type="transmembrane region" description="Helical" evidence="2">
    <location>
        <begin position="291"/>
        <end position="309"/>
    </location>
</feature>
<dbReference type="KEGG" id="scn:Solca_2397"/>
<dbReference type="Proteomes" id="UP000007590">
    <property type="component" value="Chromosome"/>
</dbReference>
<dbReference type="RefSeq" id="WP_014680665.1">
    <property type="nucleotide sequence ID" value="NC_017770.1"/>
</dbReference>
<feature type="transmembrane region" description="Helical" evidence="2">
    <location>
        <begin position="266"/>
        <end position="284"/>
    </location>
</feature>
<feature type="transmembrane region" description="Helical" evidence="2">
    <location>
        <begin position="167"/>
        <end position="184"/>
    </location>
</feature>
<feature type="transmembrane region" description="Helical" evidence="2">
    <location>
        <begin position="315"/>
        <end position="334"/>
    </location>
</feature>
<evidence type="ECO:0000313" key="3">
    <source>
        <dbReference type="EMBL" id="AFD07438.1"/>
    </source>
</evidence>
<dbReference type="eggNOG" id="ENOG502ZHN5">
    <property type="taxonomic scope" value="Bacteria"/>
</dbReference>
<evidence type="ECO:0000256" key="2">
    <source>
        <dbReference type="SAM" id="Phobius"/>
    </source>
</evidence>
<evidence type="ECO:0000256" key="1">
    <source>
        <dbReference type="SAM" id="MobiDB-lite"/>
    </source>
</evidence>
<dbReference type="EMBL" id="CP003349">
    <property type="protein sequence ID" value="AFD07438.1"/>
    <property type="molecule type" value="Genomic_DNA"/>
</dbReference>
<dbReference type="HOGENOM" id="CLU_707312_0_0_10"/>
<dbReference type="STRING" id="929556.Solca_2397"/>
<proteinExistence type="predicted"/>
<evidence type="ECO:0000313" key="4">
    <source>
        <dbReference type="Proteomes" id="UP000007590"/>
    </source>
</evidence>
<feature type="transmembrane region" description="Helical" evidence="2">
    <location>
        <begin position="222"/>
        <end position="246"/>
    </location>
</feature>
<feature type="transmembrane region" description="Helical" evidence="2">
    <location>
        <begin position="48"/>
        <end position="74"/>
    </location>
</feature>
<accession>H8KUL4</accession>
<keyword evidence="2" id="KW-0472">Membrane</keyword>
<protein>
    <submittedName>
        <fullName evidence="3">Uncharacterized protein</fullName>
    </submittedName>
</protein>
<feature type="transmembrane region" description="Helical" evidence="2">
    <location>
        <begin position="118"/>
        <end position="137"/>
    </location>
</feature>
<organism evidence="3 4">
    <name type="scientific">Solitalea canadensis (strain ATCC 29591 / DSM 3403 / JCM 21819 / LMG 8368 / NBRC 15130 / NCIMB 12057 / USAM 9D)</name>
    <name type="common">Flexibacter canadensis</name>
    <dbReference type="NCBI Taxonomy" id="929556"/>
    <lineage>
        <taxon>Bacteria</taxon>
        <taxon>Pseudomonadati</taxon>
        <taxon>Bacteroidota</taxon>
        <taxon>Sphingobacteriia</taxon>
        <taxon>Sphingobacteriales</taxon>
        <taxon>Sphingobacteriaceae</taxon>
        <taxon>Solitalea</taxon>
    </lineage>
</organism>
<feature type="compositionally biased region" description="Gly residues" evidence="1">
    <location>
        <begin position="380"/>
        <end position="396"/>
    </location>
</feature>
<sequence>MIVYNKTWLDNLKIQQEAEQANDNGYISAEELKNIQQKYPVGFYTPNLFIRIGLFILTCIIILFSCGLIGLILADAIDSETGFAVLAIIGGISIYAILERVMIKDKHHYRSGVDDALLYCSAILISSGVYILLYKMMNDNLDVYPEIPAFLLCVFAALLTLRFADSLMCTIAYLSFFFCCYSIIIKSSSWGIAIAPFFLMLISALVYLWAAKTDKKQKAMNYSICLIILQIASLTTLYLSGNYFIVRELGSSISGLPEEAPLPLGWFFWLWTIAIPFVYIGWGIKKKDVVLIRMGLLLIAIAAFTFRNYYHVMPIEVTLTLCGIAAIGIAYSIIKYLTPSKNGFTYEDSDEKHFMDKLNVEAVVIAQTFGPAQTQPSGETGFGGGDFGGGGAGDKF</sequence>
<feature type="transmembrane region" description="Helical" evidence="2">
    <location>
        <begin position="80"/>
        <end position="98"/>
    </location>
</feature>
<keyword evidence="2" id="KW-1133">Transmembrane helix</keyword>
<name>H8KUL4_SOLCM</name>
<feature type="transmembrane region" description="Helical" evidence="2">
    <location>
        <begin position="190"/>
        <end position="210"/>
    </location>
</feature>
<keyword evidence="4" id="KW-1185">Reference proteome</keyword>